<evidence type="ECO:0000313" key="10">
    <source>
        <dbReference type="Proteomes" id="UP000429523"/>
    </source>
</evidence>
<evidence type="ECO:0000313" key="7">
    <source>
        <dbReference type="EMBL" id="KAE9258155.1"/>
    </source>
</evidence>
<evidence type="ECO:0000313" key="9">
    <source>
        <dbReference type="EMBL" id="KAE9358700.1"/>
    </source>
</evidence>
<evidence type="ECO:0000313" key="2">
    <source>
        <dbReference type="EMBL" id="KAE8949511.1"/>
    </source>
</evidence>
<evidence type="ECO:0000313" key="11">
    <source>
        <dbReference type="Proteomes" id="UP000433483"/>
    </source>
</evidence>
<feature type="transmembrane region" description="Helical" evidence="1">
    <location>
        <begin position="6"/>
        <end position="24"/>
    </location>
</feature>
<gene>
    <name evidence="8" type="ORF">PF001_g2688</name>
    <name evidence="7" type="ORF">PF002_g370</name>
    <name evidence="6" type="ORF">PF005_g1180</name>
    <name evidence="5" type="ORF">PF006_g2802</name>
    <name evidence="4" type="ORF">PF007_g3454</name>
    <name evidence="9" type="ORF">PF008_g2586</name>
    <name evidence="2" type="ORF">PF009_g947</name>
    <name evidence="3" type="ORF">PF011_g747</name>
</gene>
<evidence type="ECO:0000313" key="8">
    <source>
        <dbReference type="EMBL" id="KAE9325944.1"/>
    </source>
</evidence>
<evidence type="ECO:0000313" key="15">
    <source>
        <dbReference type="Proteomes" id="UP000441208"/>
    </source>
</evidence>
<dbReference type="AlphaFoldDB" id="A0A6A4AIG7"/>
<evidence type="ECO:0000313" key="12">
    <source>
        <dbReference type="Proteomes" id="UP000437068"/>
    </source>
</evidence>
<evidence type="ECO:0000313" key="4">
    <source>
        <dbReference type="EMBL" id="KAE9133167.1"/>
    </source>
</evidence>
<dbReference type="EMBL" id="QXGF01000020">
    <property type="protein sequence ID" value="KAE8949511.1"/>
    <property type="molecule type" value="Genomic_DNA"/>
</dbReference>
<organism evidence="7 13">
    <name type="scientific">Phytophthora fragariae</name>
    <dbReference type="NCBI Taxonomy" id="53985"/>
    <lineage>
        <taxon>Eukaryota</taxon>
        <taxon>Sar</taxon>
        <taxon>Stramenopiles</taxon>
        <taxon>Oomycota</taxon>
        <taxon>Peronosporomycetes</taxon>
        <taxon>Peronosporales</taxon>
        <taxon>Peronosporaceae</taxon>
        <taxon>Phytophthora</taxon>
    </lineage>
</organism>
<dbReference type="EMBL" id="QXFZ01000102">
    <property type="protein sequence ID" value="KAE9133167.1"/>
    <property type="molecule type" value="Genomic_DNA"/>
</dbReference>
<evidence type="ECO:0000313" key="16">
    <source>
        <dbReference type="Proteomes" id="UP000460718"/>
    </source>
</evidence>
<dbReference type="Proteomes" id="UP000460718">
    <property type="component" value="Unassembled WGS sequence"/>
</dbReference>
<evidence type="ECO:0000256" key="1">
    <source>
        <dbReference type="SAM" id="Phobius"/>
    </source>
</evidence>
<keyword evidence="1" id="KW-0472">Membrane</keyword>
<proteinExistence type="predicted"/>
<evidence type="ECO:0000313" key="17">
    <source>
        <dbReference type="Proteomes" id="UP000486351"/>
    </source>
</evidence>
<dbReference type="EMBL" id="QXGA01000083">
    <property type="protein sequence ID" value="KAE9153042.1"/>
    <property type="molecule type" value="Genomic_DNA"/>
</dbReference>
<comment type="caution">
    <text evidence="7">The sequence shown here is derived from an EMBL/GenBank/DDBJ whole genome shotgun (WGS) entry which is preliminary data.</text>
</comment>
<evidence type="ECO:0000313" key="5">
    <source>
        <dbReference type="EMBL" id="KAE9153042.1"/>
    </source>
</evidence>
<keyword evidence="1" id="KW-1133">Transmembrane helix</keyword>
<dbReference type="EMBL" id="QXFY01000071">
    <property type="protein sequence ID" value="KAE9358700.1"/>
    <property type="molecule type" value="Genomic_DNA"/>
</dbReference>
<dbReference type="Proteomes" id="UP000437068">
    <property type="component" value="Unassembled WGS sequence"/>
</dbReference>
<dbReference type="EMBL" id="QXGD01000007">
    <property type="protein sequence ID" value="KAE9258155.1"/>
    <property type="molecule type" value="Genomic_DNA"/>
</dbReference>
<sequence length="71" mass="8065">MASQAFWMACTSSSLVSYCFMFSYTTRARIPHRFSIGFRSGASASHHITLTYWSSRYHLATRAVCMEALLC</sequence>
<dbReference type="EMBL" id="QXFW01000018">
    <property type="protein sequence ID" value="KAE9030105.1"/>
    <property type="molecule type" value="Genomic_DNA"/>
</dbReference>
<dbReference type="Proteomes" id="UP000440367">
    <property type="component" value="Unassembled WGS sequence"/>
</dbReference>
<accession>A0A6A4AIG7</accession>
<dbReference type="Proteomes" id="UP000433483">
    <property type="component" value="Unassembled WGS sequence"/>
</dbReference>
<evidence type="ECO:0000313" key="3">
    <source>
        <dbReference type="EMBL" id="KAE9030105.1"/>
    </source>
</evidence>
<dbReference type="Proteomes" id="UP000441208">
    <property type="component" value="Unassembled WGS sequence"/>
</dbReference>
<name>A0A6A4AIG7_9STRA</name>
<evidence type="ECO:0000313" key="6">
    <source>
        <dbReference type="EMBL" id="KAE9236159.1"/>
    </source>
</evidence>
<protein>
    <submittedName>
        <fullName evidence="7">Uncharacterized protein</fullName>
    </submittedName>
</protein>
<evidence type="ECO:0000313" key="13">
    <source>
        <dbReference type="Proteomes" id="UP000440367"/>
    </source>
</evidence>
<dbReference type="EMBL" id="QXGE01000077">
    <property type="protein sequence ID" value="KAE9325944.1"/>
    <property type="molecule type" value="Genomic_DNA"/>
</dbReference>
<keyword evidence="1" id="KW-0812">Transmembrane</keyword>
<dbReference type="Proteomes" id="UP000486351">
    <property type="component" value="Unassembled WGS sequence"/>
</dbReference>
<dbReference type="Proteomes" id="UP000440732">
    <property type="component" value="Unassembled WGS sequence"/>
</dbReference>
<keyword evidence="11" id="KW-1185">Reference proteome</keyword>
<dbReference type="Proteomes" id="UP000429523">
    <property type="component" value="Unassembled WGS sequence"/>
</dbReference>
<dbReference type="EMBL" id="QXGB01000027">
    <property type="protein sequence ID" value="KAE9236159.1"/>
    <property type="molecule type" value="Genomic_DNA"/>
</dbReference>
<evidence type="ECO:0000313" key="14">
    <source>
        <dbReference type="Proteomes" id="UP000440732"/>
    </source>
</evidence>
<reference evidence="10 11" key="1">
    <citation type="submission" date="2018-08" db="EMBL/GenBank/DDBJ databases">
        <title>Genomic investigation of the strawberry pathogen Phytophthora fragariae indicates pathogenicity is determined by transcriptional variation in three key races.</title>
        <authorList>
            <person name="Adams T.M."/>
            <person name="Armitage A.D."/>
            <person name="Sobczyk M.K."/>
            <person name="Bates H.J."/>
            <person name="Dunwell J.M."/>
            <person name="Nellist C.F."/>
            <person name="Harrison R.J."/>
        </authorList>
    </citation>
    <scope>NUCLEOTIDE SEQUENCE [LARGE SCALE GENOMIC DNA]</scope>
    <source>
        <strain evidence="8 12">A4</strain>
        <strain evidence="7 13">BC-1</strain>
        <strain evidence="6 11">NOV-27</strain>
        <strain evidence="5 14">NOV-5</strain>
        <strain evidence="4 15">NOV-71</strain>
        <strain evidence="9 17">NOV-77</strain>
        <strain evidence="2 10">NOV-9</strain>
        <strain evidence="3 16">SCRP245</strain>
    </source>
</reference>